<proteinExistence type="predicted"/>
<dbReference type="AlphaFoldDB" id="A0AAD6RXI8"/>
<feature type="non-terminal residue" evidence="1">
    <location>
        <position position="56"/>
    </location>
</feature>
<dbReference type="Proteomes" id="UP001218188">
    <property type="component" value="Unassembled WGS sequence"/>
</dbReference>
<evidence type="ECO:0000313" key="2">
    <source>
        <dbReference type="Proteomes" id="UP001218188"/>
    </source>
</evidence>
<accession>A0AAD6RXI8</accession>
<reference evidence="1" key="1">
    <citation type="submission" date="2023-03" db="EMBL/GenBank/DDBJ databases">
        <title>Massive genome expansion in bonnet fungi (Mycena s.s.) driven by repeated elements and novel gene families across ecological guilds.</title>
        <authorList>
            <consortium name="Lawrence Berkeley National Laboratory"/>
            <person name="Harder C.B."/>
            <person name="Miyauchi S."/>
            <person name="Viragh M."/>
            <person name="Kuo A."/>
            <person name="Thoen E."/>
            <person name="Andreopoulos B."/>
            <person name="Lu D."/>
            <person name="Skrede I."/>
            <person name="Drula E."/>
            <person name="Henrissat B."/>
            <person name="Morin E."/>
            <person name="Kohler A."/>
            <person name="Barry K."/>
            <person name="LaButti K."/>
            <person name="Morin E."/>
            <person name="Salamov A."/>
            <person name="Lipzen A."/>
            <person name="Mereny Z."/>
            <person name="Hegedus B."/>
            <person name="Baldrian P."/>
            <person name="Stursova M."/>
            <person name="Weitz H."/>
            <person name="Taylor A."/>
            <person name="Grigoriev I.V."/>
            <person name="Nagy L.G."/>
            <person name="Martin F."/>
            <person name="Kauserud H."/>
        </authorList>
    </citation>
    <scope>NUCLEOTIDE SEQUENCE</scope>
    <source>
        <strain evidence="1">CBHHK200</strain>
    </source>
</reference>
<comment type="caution">
    <text evidence="1">The sequence shown here is derived from an EMBL/GenBank/DDBJ whole genome shotgun (WGS) entry which is preliminary data.</text>
</comment>
<dbReference type="EMBL" id="JARJCM010000471">
    <property type="protein sequence ID" value="KAJ7016713.1"/>
    <property type="molecule type" value="Genomic_DNA"/>
</dbReference>
<keyword evidence="2" id="KW-1185">Reference proteome</keyword>
<name>A0AAD6RXI8_9AGAR</name>
<sequence length="56" mass="6198">LSAPRSQQPPRTPHYSPMLHNALLAISAVSSDDPHLRDAKTRDRFAQAAKTCLETE</sequence>
<gene>
    <name evidence="1" type="ORF">C8F04DRAFT_926102</name>
</gene>
<feature type="non-terminal residue" evidence="1">
    <location>
        <position position="1"/>
    </location>
</feature>
<evidence type="ECO:0000313" key="1">
    <source>
        <dbReference type="EMBL" id="KAJ7016713.1"/>
    </source>
</evidence>
<protein>
    <submittedName>
        <fullName evidence="1">Uncharacterized protein</fullName>
    </submittedName>
</protein>
<organism evidence="1 2">
    <name type="scientific">Mycena alexandri</name>
    <dbReference type="NCBI Taxonomy" id="1745969"/>
    <lineage>
        <taxon>Eukaryota</taxon>
        <taxon>Fungi</taxon>
        <taxon>Dikarya</taxon>
        <taxon>Basidiomycota</taxon>
        <taxon>Agaricomycotina</taxon>
        <taxon>Agaricomycetes</taxon>
        <taxon>Agaricomycetidae</taxon>
        <taxon>Agaricales</taxon>
        <taxon>Marasmiineae</taxon>
        <taxon>Mycenaceae</taxon>
        <taxon>Mycena</taxon>
    </lineage>
</organism>